<dbReference type="GO" id="GO:0005737">
    <property type="term" value="C:cytoplasm"/>
    <property type="evidence" value="ECO:0007669"/>
    <property type="project" value="UniProtKB-ARBA"/>
</dbReference>
<keyword evidence="9" id="KW-1015">Disulfide bond</keyword>
<dbReference type="InterPro" id="IPR006258">
    <property type="entry name" value="Lipoamide_DH"/>
</dbReference>
<dbReference type="PANTHER" id="PTHR22912">
    <property type="entry name" value="DISULFIDE OXIDOREDUCTASE"/>
    <property type="match status" value="1"/>
</dbReference>
<accession>A0A854WPK4</accession>
<dbReference type="Gene3D" id="3.50.50.60">
    <property type="entry name" value="FAD/NAD(P)-binding domain"/>
    <property type="match status" value="2"/>
</dbReference>
<dbReference type="GeneID" id="61420275"/>
<dbReference type="InterPro" id="IPR023753">
    <property type="entry name" value="FAD/NAD-binding_dom"/>
</dbReference>
<comment type="catalytic activity">
    <reaction evidence="11 15">
        <text>N(6)-[(R)-dihydrolipoyl]-L-lysyl-[protein] + NAD(+) = N(6)-[(R)-lipoyl]-L-lysyl-[protein] + NADH + H(+)</text>
        <dbReference type="Rhea" id="RHEA:15045"/>
        <dbReference type="Rhea" id="RHEA-COMP:10474"/>
        <dbReference type="Rhea" id="RHEA-COMP:10475"/>
        <dbReference type="ChEBI" id="CHEBI:15378"/>
        <dbReference type="ChEBI" id="CHEBI:57540"/>
        <dbReference type="ChEBI" id="CHEBI:57945"/>
        <dbReference type="ChEBI" id="CHEBI:83099"/>
        <dbReference type="ChEBI" id="CHEBI:83100"/>
        <dbReference type="EC" id="1.8.1.4"/>
    </reaction>
</comment>
<dbReference type="RefSeq" id="WP_003102612.1">
    <property type="nucleotide sequence ID" value="NZ_NSGR01000008.1"/>
</dbReference>
<evidence type="ECO:0000256" key="11">
    <source>
        <dbReference type="ARBA" id="ARBA00049187"/>
    </source>
</evidence>
<name>A0A854WPK4_9STRE</name>
<dbReference type="InterPro" id="IPR036188">
    <property type="entry name" value="FAD/NAD-bd_sf"/>
</dbReference>
<dbReference type="PROSITE" id="PS00189">
    <property type="entry name" value="LIPOYL"/>
    <property type="match status" value="1"/>
</dbReference>
<dbReference type="CDD" id="cd06849">
    <property type="entry name" value="lipoyl_domain"/>
    <property type="match status" value="1"/>
</dbReference>
<dbReference type="PIRSF" id="PIRSF000350">
    <property type="entry name" value="Mercury_reductase_MerA"/>
    <property type="match status" value="1"/>
</dbReference>
<dbReference type="AlphaFoldDB" id="A0A854WPK4"/>
<dbReference type="InterPro" id="IPR016156">
    <property type="entry name" value="FAD/NAD-linked_Rdtase_dimer_sf"/>
</dbReference>
<dbReference type="PRINTS" id="PR00368">
    <property type="entry name" value="FADPNR"/>
</dbReference>
<dbReference type="InterPro" id="IPR050151">
    <property type="entry name" value="Class-I_Pyr_Nuc-Dis_Oxidored"/>
</dbReference>
<comment type="miscellaneous">
    <text evidence="15">The active site is a redox-active disulfide bond.</text>
</comment>
<feature type="domain" description="FAD/NAD(P)-binding" evidence="18">
    <location>
        <begin position="102"/>
        <end position="423"/>
    </location>
</feature>
<dbReference type="SUPFAM" id="SSF55424">
    <property type="entry name" value="FAD/NAD-linked reductases, dimerisation (C-terminal) domain"/>
    <property type="match status" value="1"/>
</dbReference>
<gene>
    <name evidence="19" type="primary">pdhD_1</name>
    <name evidence="19" type="ORF">A9Y57_01111</name>
</gene>
<feature type="binding site" evidence="13">
    <location>
        <begin position="238"/>
        <end position="240"/>
    </location>
    <ligand>
        <name>FAD</name>
        <dbReference type="ChEBI" id="CHEBI:57692"/>
    </ligand>
</feature>
<dbReference type="Gene3D" id="3.30.390.30">
    <property type="match status" value="1"/>
</dbReference>
<evidence type="ECO:0000256" key="6">
    <source>
        <dbReference type="ARBA" id="ARBA00022827"/>
    </source>
</evidence>
<dbReference type="Gene3D" id="2.40.50.100">
    <property type="match status" value="1"/>
</dbReference>
<comment type="caution">
    <text evidence="19">The sequence shown here is derived from an EMBL/GenBank/DDBJ whole genome shotgun (WGS) entry which is preliminary data.</text>
</comment>
<sequence length="560" mass="60263">MEKLPSFPGSKVFTVGKINIAQGDLVEEGQELFQIETKKGNRSIKAKSNGRISQLLVTEGESVTVGQDIYELAASDTQTDSSEILSKKEISTSKEIINKSVNLLIIGGGTGGYVAAIRAAKAGKNVLLVEKNKMGGTCLNVGCIPTKALIASSELYEQAIHSKDFGIMIDGQIKPDMPAIIDRKNQIVEKLTTGVEFLMEKNQIEVIIGQASFINNTSVKIDSEQETIVTFEDCIIATGSVVAIPNIPGIDSKHILTSTEALDNRELPRSMVIVGGGVIGLEFAFLYAQLGVSVTVIEFMDALLANMDAEISKTILDIAREKGIKVYLESKVSAFSEAVDGQVITHFQEKGKEQFAISEKVLVAVGRKPNMEELALEKTDVTLNEKTRGILVDNHMKTVVDHIYAVGDVNNMIQLAHAASKQGMIAVENILGMASEFTITNTPSVVFTSPEIASVGLSEEATKAVGIDYKVGYAHFEANGKSLTLNQTQGFVKIIKDQTDTVIGASVIGPDASTLIATLTTYVTNKMKLDEIEQIIFAHPTTAEVIHEASLDLGLGAFHE</sequence>
<dbReference type="FunFam" id="3.30.390.30:FF:000001">
    <property type="entry name" value="Dihydrolipoyl dehydrogenase"/>
    <property type="match status" value="1"/>
</dbReference>
<evidence type="ECO:0000259" key="18">
    <source>
        <dbReference type="Pfam" id="PF07992"/>
    </source>
</evidence>
<evidence type="ECO:0000256" key="1">
    <source>
        <dbReference type="ARBA" id="ARBA00007532"/>
    </source>
</evidence>
<evidence type="ECO:0000256" key="14">
    <source>
        <dbReference type="PIRSR" id="PIRSR000350-4"/>
    </source>
</evidence>
<evidence type="ECO:0000256" key="15">
    <source>
        <dbReference type="RuleBase" id="RU003692"/>
    </source>
</evidence>
<feature type="domain" description="Lipoyl-binding" evidence="16">
    <location>
        <begin position="15"/>
        <end position="71"/>
    </location>
</feature>
<evidence type="ECO:0000256" key="9">
    <source>
        <dbReference type="ARBA" id="ARBA00023157"/>
    </source>
</evidence>
<dbReference type="InterPro" id="IPR001100">
    <property type="entry name" value="Pyr_nuc-diS_OxRdtase"/>
</dbReference>
<evidence type="ECO:0000256" key="12">
    <source>
        <dbReference type="PIRSR" id="PIRSR000350-2"/>
    </source>
</evidence>
<keyword evidence="6 13" id="KW-0274">FAD</keyword>
<dbReference type="PANTHER" id="PTHR22912:SF151">
    <property type="entry name" value="DIHYDROLIPOYL DEHYDROGENASE, MITOCHONDRIAL"/>
    <property type="match status" value="1"/>
</dbReference>
<feature type="binding site" evidence="13">
    <location>
        <begin position="275"/>
        <end position="282"/>
    </location>
    <ligand>
        <name>NAD(+)</name>
        <dbReference type="ChEBI" id="CHEBI:57540"/>
    </ligand>
</feature>
<dbReference type="Pfam" id="PF00364">
    <property type="entry name" value="Biotin_lipoyl"/>
    <property type="match status" value="1"/>
</dbReference>
<dbReference type="Pfam" id="PF07992">
    <property type="entry name" value="Pyr_redox_2"/>
    <property type="match status" value="1"/>
</dbReference>
<evidence type="ECO:0000256" key="13">
    <source>
        <dbReference type="PIRSR" id="PIRSR000350-3"/>
    </source>
</evidence>
<comment type="similarity">
    <text evidence="1 15">Belongs to the class-I pyridine nucleotide-disulfide oxidoreductase family.</text>
</comment>
<evidence type="ECO:0000256" key="5">
    <source>
        <dbReference type="ARBA" id="ARBA00022823"/>
    </source>
</evidence>
<evidence type="ECO:0000256" key="7">
    <source>
        <dbReference type="ARBA" id="ARBA00023002"/>
    </source>
</evidence>
<feature type="active site" description="Proton acceptor" evidence="12">
    <location>
        <position position="539"/>
    </location>
</feature>
<keyword evidence="10 15" id="KW-0676">Redox-active center</keyword>
<feature type="binding site" evidence="13">
    <location>
        <position position="298"/>
    </location>
    <ligand>
        <name>NAD(+)</name>
        <dbReference type="ChEBI" id="CHEBI:57540"/>
    </ligand>
</feature>
<dbReference type="Pfam" id="PF02852">
    <property type="entry name" value="Pyr_redox_dim"/>
    <property type="match status" value="1"/>
</dbReference>
<feature type="disulfide bond" description="Redox-active" evidence="14">
    <location>
        <begin position="138"/>
        <end position="143"/>
    </location>
</feature>
<dbReference type="InterPro" id="IPR003016">
    <property type="entry name" value="2-oxoA_DH_lipoyl-BS"/>
</dbReference>
<evidence type="ECO:0000256" key="4">
    <source>
        <dbReference type="ARBA" id="ARBA00022630"/>
    </source>
</evidence>
<keyword evidence="7 15" id="KW-0560">Oxidoreductase</keyword>
<keyword evidence="4 15" id="KW-0285">Flavoprotein</keyword>
<keyword evidence="5" id="KW-0450">Lipoyl</keyword>
<organism evidence="19 20">
    <name type="scientific">Streptococcus parauberis</name>
    <dbReference type="NCBI Taxonomy" id="1348"/>
    <lineage>
        <taxon>Bacteria</taxon>
        <taxon>Bacillati</taxon>
        <taxon>Bacillota</taxon>
        <taxon>Bacilli</taxon>
        <taxon>Lactobacillales</taxon>
        <taxon>Streptococcaceae</taxon>
        <taxon>Streptococcus</taxon>
    </lineage>
</organism>
<dbReference type="GO" id="GO:0004148">
    <property type="term" value="F:dihydrolipoyl dehydrogenase (NADH) activity"/>
    <property type="evidence" value="ECO:0007669"/>
    <property type="project" value="UniProtKB-EC"/>
</dbReference>
<dbReference type="SUPFAM" id="SSF51230">
    <property type="entry name" value="Single hybrid motif"/>
    <property type="match status" value="1"/>
</dbReference>
<dbReference type="InterPro" id="IPR011053">
    <property type="entry name" value="Single_hybrid_motif"/>
</dbReference>
<evidence type="ECO:0000256" key="2">
    <source>
        <dbReference type="ARBA" id="ARBA00012608"/>
    </source>
</evidence>
<evidence type="ECO:0000256" key="10">
    <source>
        <dbReference type="ARBA" id="ARBA00023284"/>
    </source>
</evidence>
<dbReference type="GO" id="GO:0050660">
    <property type="term" value="F:flavin adenine dinucleotide binding"/>
    <property type="evidence" value="ECO:0007669"/>
    <property type="project" value="InterPro"/>
</dbReference>
<evidence type="ECO:0000256" key="8">
    <source>
        <dbReference type="ARBA" id="ARBA00023027"/>
    </source>
</evidence>
<dbReference type="EC" id="1.8.1.4" evidence="2 15"/>
<proteinExistence type="inferred from homology"/>
<comment type="cofactor">
    <cofactor evidence="13 15">
        <name>FAD</name>
        <dbReference type="ChEBI" id="CHEBI:57692"/>
    </cofactor>
    <text evidence="13 15">Binds 1 FAD per subunit.</text>
</comment>
<dbReference type="SUPFAM" id="SSF51905">
    <property type="entry name" value="FAD/NAD(P)-binding domain"/>
    <property type="match status" value="1"/>
</dbReference>
<protein>
    <recommendedName>
        <fullName evidence="3 15">Dihydrolipoyl dehydrogenase</fullName>
        <ecNumber evidence="2 15">1.8.1.4</ecNumber>
    </recommendedName>
</protein>
<feature type="binding site" evidence="13">
    <location>
        <position position="147"/>
    </location>
    <ligand>
        <name>FAD</name>
        <dbReference type="ChEBI" id="CHEBI:57692"/>
    </ligand>
</feature>
<dbReference type="EMBL" id="NSGR01000008">
    <property type="protein sequence ID" value="PCH12396.1"/>
    <property type="molecule type" value="Genomic_DNA"/>
</dbReference>
<dbReference type="InterPro" id="IPR000089">
    <property type="entry name" value="Biotin_lipoyl"/>
</dbReference>
<dbReference type="PROSITE" id="PS00076">
    <property type="entry name" value="PYRIDINE_REDOX_1"/>
    <property type="match status" value="1"/>
</dbReference>
<dbReference type="NCBIfam" id="TIGR01350">
    <property type="entry name" value="lipoamide_DH"/>
    <property type="match status" value="1"/>
</dbReference>
<keyword evidence="13" id="KW-0547">Nucleotide-binding</keyword>
<dbReference type="GO" id="GO:0006103">
    <property type="term" value="P:2-oxoglutarate metabolic process"/>
    <property type="evidence" value="ECO:0007669"/>
    <property type="project" value="TreeGrafter"/>
</dbReference>
<dbReference type="InterPro" id="IPR004099">
    <property type="entry name" value="Pyr_nucl-diS_OxRdtase_dimer"/>
</dbReference>
<evidence type="ECO:0000256" key="3">
    <source>
        <dbReference type="ARBA" id="ARBA00016961"/>
    </source>
</evidence>
<feature type="binding site" evidence="13">
    <location>
        <position position="408"/>
    </location>
    <ligand>
        <name>FAD</name>
        <dbReference type="ChEBI" id="CHEBI:57692"/>
    </ligand>
</feature>
<keyword evidence="8 13" id="KW-0520">NAD</keyword>
<dbReference type="InterPro" id="IPR012999">
    <property type="entry name" value="Pyr_OxRdtase_I_AS"/>
</dbReference>
<feature type="domain" description="Pyridine nucleotide-disulphide oxidoreductase dimerisation" evidence="17">
    <location>
        <begin position="442"/>
        <end position="549"/>
    </location>
</feature>
<dbReference type="PRINTS" id="PR00411">
    <property type="entry name" value="PNDRDTASEI"/>
</dbReference>
<evidence type="ECO:0000313" key="19">
    <source>
        <dbReference type="EMBL" id="PCH12396.1"/>
    </source>
</evidence>
<feature type="binding site" evidence="13">
    <location>
        <position position="366"/>
    </location>
    <ligand>
        <name>NAD(+)</name>
        <dbReference type="ChEBI" id="CHEBI:57540"/>
    </ligand>
</feature>
<evidence type="ECO:0000259" key="17">
    <source>
        <dbReference type="Pfam" id="PF02852"/>
    </source>
</evidence>
<evidence type="ECO:0000259" key="16">
    <source>
        <dbReference type="Pfam" id="PF00364"/>
    </source>
</evidence>
<dbReference type="Proteomes" id="UP000217465">
    <property type="component" value="Unassembled WGS sequence"/>
</dbReference>
<evidence type="ECO:0000313" key="20">
    <source>
        <dbReference type="Proteomes" id="UP000217465"/>
    </source>
</evidence>
<reference evidence="19 20" key="1">
    <citation type="submission" date="2016-06" db="EMBL/GenBank/DDBJ databases">
        <authorList>
            <person name="Haines A.N."/>
            <person name="Council K.R."/>
        </authorList>
    </citation>
    <scope>NUCLEOTIDE SEQUENCE [LARGE SCALE GENOMIC DNA]</scope>
    <source>
        <strain evidence="19 20">SP158-29</strain>
    </source>
</reference>